<dbReference type="GO" id="GO:0015159">
    <property type="term" value="F:polysaccharide transmembrane transporter activity"/>
    <property type="evidence" value="ECO:0007669"/>
    <property type="project" value="InterPro"/>
</dbReference>
<name>A0A934VPV3_9BACT</name>
<feature type="domain" description="Soluble ligand binding" evidence="1">
    <location>
        <begin position="88"/>
        <end position="135"/>
    </location>
</feature>
<proteinExistence type="predicted"/>
<dbReference type="Gene3D" id="3.10.560.10">
    <property type="entry name" value="Outer membrane lipoprotein wza domain like"/>
    <property type="match status" value="1"/>
</dbReference>
<dbReference type="AlphaFoldDB" id="A0A934VPV3"/>
<gene>
    <name evidence="2" type="ORF">JIN85_03355</name>
</gene>
<organism evidence="2 3">
    <name type="scientific">Luteolibacter pohnpeiensis</name>
    <dbReference type="NCBI Taxonomy" id="454153"/>
    <lineage>
        <taxon>Bacteria</taxon>
        <taxon>Pseudomonadati</taxon>
        <taxon>Verrucomicrobiota</taxon>
        <taxon>Verrucomicrobiia</taxon>
        <taxon>Verrucomicrobiales</taxon>
        <taxon>Verrucomicrobiaceae</taxon>
        <taxon>Luteolibacter</taxon>
    </lineage>
</organism>
<dbReference type="PANTHER" id="PTHR33619:SF3">
    <property type="entry name" value="POLYSACCHARIDE EXPORT PROTEIN GFCE-RELATED"/>
    <property type="match status" value="1"/>
</dbReference>
<accession>A0A934VPV3</accession>
<evidence type="ECO:0000313" key="3">
    <source>
        <dbReference type="Proteomes" id="UP000603141"/>
    </source>
</evidence>
<evidence type="ECO:0000259" key="1">
    <source>
        <dbReference type="Pfam" id="PF10531"/>
    </source>
</evidence>
<sequence length="167" mass="18280">MDGLKSKKMEWAGWSKKARSMPLHQVTDLKSVLSQKCAKSEIYFALQSKSGKQHVVMKIPILLCLLAGSPLVAAEKPGKSTEAQESKIVTVGGQVKRPGPVAMSKKLTLYQAIQAAGGVTPFGAMNRVKVHRNGEVKIYDLTKDENMSVKVQEDDTIEVPQKTIFGR</sequence>
<dbReference type="Pfam" id="PF10531">
    <property type="entry name" value="SLBB"/>
    <property type="match status" value="1"/>
</dbReference>
<dbReference type="Proteomes" id="UP000603141">
    <property type="component" value="Unassembled WGS sequence"/>
</dbReference>
<dbReference type="EMBL" id="JAENIJ010000004">
    <property type="protein sequence ID" value="MBK1881436.1"/>
    <property type="molecule type" value="Genomic_DNA"/>
</dbReference>
<keyword evidence="3" id="KW-1185">Reference proteome</keyword>
<dbReference type="InterPro" id="IPR049712">
    <property type="entry name" value="Poly_export"/>
</dbReference>
<dbReference type="PANTHER" id="PTHR33619">
    <property type="entry name" value="POLYSACCHARIDE EXPORT PROTEIN GFCE-RELATED"/>
    <property type="match status" value="1"/>
</dbReference>
<protein>
    <submittedName>
        <fullName evidence="2">SLBB domain-containing protein</fullName>
    </submittedName>
</protein>
<comment type="caution">
    <text evidence="2">The sequence shown here is derived from an EMBL/GenBank/DDBJ whole genome shotgun (WGS) entry which is preliminary data.</text>
</comment>
<dbReference type="InterPro" id="IPR019554">
    <property type="entry name" value="Soluble_ligand-bd"/>
</dbReference>
<evidence type="ECO:0000313" key="2">
    <source>
        <dbReference type="EMBL" id="MBK1881436.1"/>
    </source>
</evidence>
<dbReference type="RefSeq" id="WP_200267644.1">
    <property type="nucleotide sequence ID" value="NZ_JAENIJ010000004.1"/>
</dbReference>
<reference evidence="2" key="1">
    <citation type="submission" date="2021-01" db="EMBL/GenBank/DDBJ databases">
        <title>Modified the classification status of verrucomicrobia.</title>
        <authorList>
            <person name="Feng X."/>
        </authorList>
    </citation>
    <scope>NUCLEOTIDE SEQUENCE</scope>
    <source>
        <strain evidence="2">KCTC 22041</strain>
    </source>
</reference>